<dbReference type="Proteomes" id="UP000824890">
    <property type="component" value="Unassembled WGS sequence"/>
</dbReference>
<dbReference type="SUPFAM" id="SSF117281">
    <property type="entry name" value="Kelch motif"/>
    <property type="match status" value="1"/>
</dbReference>
<evidence type="ECO:0000313" key="4">
    <source>
        <dbReference type="Proteomes" id="UP000824890"/>
    </source>
</evidence>
<dbReference type="CDD" id="cd22152">
    <property type="entry name" value="F-box_AtAFR-like"/>
    <property type="match status" value="1"/>
</dbReference>
<dbReference type="SMART" id="SM00256">
    <property type="entry name" value="FBOX"/>
    <property type="match status" value="1"/>
</dbReference>
<reference evidence="3 4" key="1">
    <citation type="submission" date="2021-05" db="EMBL/GenBank/DDBJ databases">
        <title>Genome Assembly of Synthetic Allotetraploid Brassica napus Reveals Homoeologous Exchanges between Subgenomes.</title>
        <authorList>
            <person name="Davis J.T."/>
        </authorList>
    </citation>
    <scope>NUCLEOTIDE SEQUENCE [LARGE SCALE GENOMIC DNA]</scope>
    <source>
        <strain evidence="4">cv. Da-Ae</strain>
        <tissue evidence="3">Seedling</tissue>
    </source>
</reference>
<dbReference type="SUPFAM" id="SSF81383">
    <property type="entry name" value="F-box domain"/>
    <property type="match status" value="1"/>
</dbReference>
<dbReference type="PROSITE" id="PS50065">
    <property type="entry name" value="HMG_COA_REDUCTASE_4"/>
    <property type="match status" value="1"/>
</dbReference>
<name>A0ABQ7ZTL9_BRANA</name>
<feature type="domain" description="F-box" evidence="2">
    <location>
        <begin position="321"/>
        <end position="361"/>
    </location>
</feature>
<evidence type="ECO:0000313" key="3">
    <source>
        <dbReference type="EMBL" id="KAH0883548.1"/>
    </source>
</evidence>
<gene>
    <name evidence="3" type="ORF">HID58_059644</name>
</gene>
<organism evidence="3 4">
    <name type="scientific">Brassica napus</name>
    <name type="common">Rape</name>
    <dbReference type="NCBI Taxonomy" id="3708"/>
    <lineage>
        <taxon>Eukaryota</taxon>
        <taxon>Viridiplantae</taxon>
        <taxon>Streptophyta</taxon>
        <taxon>Embryophyta</taxon>
        <taxon>Tracheophyta</taxon>
        <taxon>Spermatophyta</taxon>
        <taxon>Magnoliopsida</taxon>
        <taxon>eudicotyledons</taxon>
        <taxon>Gunneridae</taxon>
        <taxon>Pentapetalae</taxon>
        <taxon>rosids</taxon>
        <taxon>malvids</taxon>
        <taxon>Brassicales</taxon>
        <taxon>Brassicaceae</taxon>
        <taxon>Brassiceae</taxon>
        <taxon>Brassica</taxon>
    </lineage>
</organism>
<dbReference type="InterPro" id="IPR001810">
    <property type="entry name" value="F-box_dom"/>
</dbReference>
<dbReference type="PANTHER" id="PTHR24414">
    <property type="entry name" value="F-BOX/KELCH-REPEAT PROTEIN SKIP4"/>
    <property type="match status" value="1"/>
</dbReference>
<evidence type="ECO:0000259" key="2">
    <source>
        <dbReference type="SMART" id="SM00256"/>
    </source>
</evidence>
<feature type="region of interest" description="Disordered" evidence="1">
    <location>
        <begin position="231"/>
        <end position="251"/>
    </location>
</feature>
<comment type="caution">
    <text evidence="3">The sequence shown here is derived from an EMBL/GenBank/DDBJ whole genome shotgun (WGS) entry which is preliminary data.</text>
</comment>
<dbReference type="Pfam" id="PF00646">
    <property type="entry name" value="F-box"/>
    <property type="match status" value="1"/>
</dbReference>
<dbReference type="InterPro" id="IPR050354">
    <property type="entry name" value="F-box/kelch-repeat_ARATH"/>
</dbReference>
<accession>A0ABQ7ZTL9</accession>
<protein>
    <recommendedName>
        <fullName evidence="2">F-box domain-containing protein</fullName>
    </recommendedName>
</protein>
<keyword evidence="4" id="KW-1185">Reference proteome</keyword>
<dbReference type="PANTHER" id="PTHR24414:SF142">
    <property type="entry name" value="GENOME ASSEMBLY, CHROMOSOME: A05"/>
    <property type="match status" value="1"/>
</dbReference>
<evidence type="ECO:0000256" key="1">
    <source>
        <dbReference type="SAM" id="MobiDB-lite"/>
    </source>
</evidence>
<dbReference type="InterPro" id="IPR036047">
    <property type="entry name" value="F-box-like_dom_sf"/>
</dbReference>
<dbReference type="Pfam" id="PF25210">
    <property type="entry name" value="Kelch_FKB95"/>
    <property type="match status" value="1"/>
</dbReference>
<feature type="region of interest" description="Disordered" evidence="1">
    <location>
        <begin position="264"/>
        <end position="296"/>
    </location>
</feature>
<proteinExistence type="predicted"/>
<dbReference type="Gene3D" id="2.120.10.80">
    <property type="entry name" value="Kelch-type beta propeller"/>
    <property type="match status" value="1"/>
</dbReference>
<dbReference type="InterPro" id="IPR015915">
    <property type="entry name" value="Kelch-typ_b-propeller"/>
</dbReference>
<dbReference type="EMBL" id="JAGKQM010000014">
    <property type="protein sequence ID" value="KAH0883548.1"/>
    <property type="molecule type" value="Genomic_DNA"/>
</dbReference>
<dbReference type="InterPro" id="IPR002202">
    <property type="entry name" value="HMG_CoA_Rdtase"/>
</dbReference>
<dbReference type="InterPro" id="IPR057499">
    <property type="entry name" value="Kelch_FKB95"/>
</dbReference>
<sequence length="632" mass="70760">MYLRFLKYFVSTDKPKRYPFSLSKKKSEIFHLHLSISNDQLWYCFTSETIRLKFRDPRFYPSSCESLPSIATIGGLTEAARLGTSQAELKDGTTRAPIIRSLRNVGCHFQHIYEATNCSLYIGREKMAMYGSVVTPVWCNGDGHGNQSDDSPDMDVIGISVIRRDIGNKVLKTSVSGLVELNILKNLTVYVVAGSLGQFKSHASNIVNHRTFTISTITEDTIIENHDKEHSENILPSSEGDVGLAASSGPSVLGDKVDEECAAADPPEISDAQNNRKRCLQREGERSQNPNPFEMSLTAIDSGQEPPSKKPAIEPTTNLPLPEELVLGCLARVSRSHYPILSLVSKIFRSLTSSPVLYQTRSLLNRTENCLYVCLQFPNDPNLRWFTLYRKPDKALNNKKKKKKETSSGYVLGQVRIGHRLYAISDGPCSSNVFFLDCRTHAWVETPSLRFDHSLPECGGMMYLPGGSENPDSLKCVEVFNVMTQIWNPVPPEEKIFRLRDLQGRAYKNNDVVASRRSPVVVRLKDYTLHLVGSDTLCLIENTFYRYDASSSGKLFTRYSNVYLVESGGKLVVFWDTCVPARGGFREKTIWCAEISLETGSGDGVWGKVEWFDAVLTVPKSYKFVYAIAATL</sequence>